<keyword evidence="3 7" id="KW-0812">Transmembrane</keyword>
<dbReference type="PANTHER" id="PTHR30287:SF1">
    <property type="entry name" value="INNER MEMBRANE PROTEIN"/>
    <property type="match status" value="1"/>
</dbReference>
<evidence type="ECO:0000256" key="7">
    <source>
        <dbReference type="SAM" id="Phobius"/>
    </source>
</evidence>
<proteinExistence type="predicted"/>
<name>A0A1G8XSV0_9BACL</name>
<dbReference type="InterPro" id="IPR038766">
    <property type="entry name" value="Membrane_comp_ABC_pdt"/>
</dbReference>
<feature type="transmembrane region" description="Helical" evidence="7">
    <location>
        <begin position="752"/>
        <end position="772"/>
    </location>
</feature>
<keyword evidence="4 7" id="KW-1133">Transmembrane helix</keyword>
<dbReference type="RefSeq" id="WP_090716743.1">
    <property type="nucleotide sequence ID" value="NZ_CBCSKY010000015.1"/>
</dbReference>
<organism evidence="9 10">
    <name type="scientific">Paenibacillus typhae</name>
    <dbReference type="NCBI Taxonomy" id="1174501"/>
    <lineage>
        <taxon>Bacteria</taxon>
        <taxon>Bacillati</taxon>
        <taxon>Bacillota</taxon>
        <taxon>Bacilli</taxon>
        <taxon>Bacillales</taxon>
        <taxon>Paenibacillaceae</taxon>
        <taxon>Paenibacillus</taxon>
    </lineage>
</organism>
<feature type="transmembrane region" description="Helical" evidence="7">
    <location>
        <begin position="806"/>
        <end position="827"/>
    </location>
</feature>
<evidence type="ECO:0000256" key="2">
    <source>
        <dbReference type="ARBA" id="ARBA00022475"/>
    </source>
</evidence>
<feature type="domain" description="ABC3 transporter permease C-terminal" evidence="8">
    <location>
        <begin position="353"/>
        <end position="467"/>
    </location>
</feature>
<dbReference type="OrthoDB" id="5137249at2"/>
<evidence type="ECO:0000256" key="4">
    <source>
        <dbReference type="ARBA" id="ARBA00022989"/>
    </source>
</evidence>
<keyword evidence="10" id="KW-1185">Reference proteome</keyword>
<dbReference type="PANTHER" id="PTHR30287">
    <property type="entry name" value="MEMBRANE COMPONENT OF PREDICTED ABC SUPERFAMILY METABOLITE UPTAKE TRANSPORTER"/>
    <property type="match status" value="1"/>
</dbReference>
<dbReference type="Pfam" id="PF02687">
    <property type="entry name" value="FtsX"/>
    <property type="match status" value="2"/>
</dbReference>
<feature type="transmembrane region" description="Helical" evidence="7">
    <location>
        <begin position="398"/>
        <end position="426"/>
    </location>
</feature>
<reference evidence="10" key="1">
    <citation type="submission" date="2016-10" db="EMBL/GenBank/DDBJ databases">
        <authorList>
            <person name="Varghese N."/>
            <person name="Submissions S."/>
        </authorList>
    </citation>
    <scope>NUCLEOTIDE SEQUENCE [LARGE SCALE GENOMIC DNA]</scope>
    <source>
        <strain evidence="10">CGMCC 1.11012</strain>
    </source>
</reference>
<dbReference type="EMBL" id="FNDX01000027">
    <property type="protein sequence ID" value="SDJ93608.1"/>
    <property type="molecule type" value="Genomic_DNA"/>
</dbReference>
<gene>
    <name evidence="9" type="ORF">SAMN05216192_12741</name>
</gene>
<comment type="subcellular location">
    <subcellularLocation>
        <location evidence="1">Cell membrane</location>
        <topology evidence="1">Multi-pass membrane protein</topology>
    </subcellularLocation>
</comment>
<dbReference type="GO" id="GO:0005886">
    <property type="term" value="C:plasma membrane"/>
    <property type="evidence" value="ECO:0007669"/>
    <property type="project" value="UniProtKB-SubCell"/>
</dbReference>
<evidence type="ECO:0000259" key="8">
    <source>
        <dbReference type="Pfam" id="PF02687"/>
    </source>
</evidence>
<dbReference type="STRING" id="1174501.SAMN05216192_12741"/>
<sequence length="882" mass="96541">MKKQALWKDIFREIGHTKARFISIFAIIMLGVCFFSGIKAAGPDMLDTAGTFFKDKRLMDLKVQSTLGLTEDELTLLKDVPEVEEVQPGYSADVFAGDNGVILKVLSYNQEQALNQYRLMDGRLPEQSGEIVLDDLLAGEYAIGDKIVFSGNGTETGLSESFGTLEYTVVGFARSPQFIEKNNRGTSTIGKGTTDAFAVIAEADFKLPVYTEAYLSFKDTAGIEAYSVEYETLLEQHTEAVEQAMAGVPEARLSELRAEGEAELAKGRAELEAAEQQLAQAAGQLTEEQRQAQAAAGSEAAEQLEAARAKLAEGEQQLAALTLPKVYVTDRNANPGYAEYKDNADRLSAIASVFPVFFFLIAALVSLTTMTRMVEEHRLQIGTLKALGYSNRDIMAKFLVYGTLASLAGSAVGLTVGFTLLPAIIFDAYSSLYNLPDLIKSFYPSYSIISIIVALVCTTLTAWFAARVELRGNAAVLMRPKAPKSGQRIFLERLTFIWRRLSFVQKVTARNLFRYKQRMFMTVFGVAGCTALILTGFGLKDSIGSIAPKQFGIIMKYDALVALHTDAPAEEQQSYEQLISSETAITGTLDVAQETMTARASGVNDQDVNLFVPEAADSLPQYVSLQDRSTGKTLELTDEGVIISEKLAKLYGLEAGDTLTLADSKNEPFELLITGITENYVLHYAYMTPAYYASVFGKEPVFNTSLLNYNAPDSAWEDQFGEKLTASARVAAVSFSSSVGTAFDDTMKSMDVVTLVLIVSAAALAFVVLYNLTNINVSERIRELSTIKVLGFYDNEVTMYIYRENIILTLLGIAAGSGLGIVLHSFVLQTAELDATMFAPVIEWPSYIYAAVLTMLFSGIVMAFMHIKLKRIHMIEALKSVE</sequence>
<protein>
    <submittedName>
        <fullName evidence="9">Putative ABC transport system permease protein</fullName>
    </submittedName>
</protein>
<dbReference type="InterPro" id="IPR003838">
    <property type="entry name" value="ABC3_permease_C"/>
</dbReference>
<accession>A0A1G8XSV0</accession>
<dbReference type="Proteomes" id="UP000199050">
    <property type="component" value="Unassembled WGS sequence"/>
</dbReference>
<feature type="domain" description="ABC3 transporter permease C-terminal" evidence="8">
    <location>
        <begin position="756"/>
        <end position="872"/>
    </location>
</feature>
<feature type="transmembrane region" description="Helical" evidence="7">
    <location>
        <begin position="21"/>
        <end position="38"/>
    </location>
</feature>
<feature type="transmembrane region" description="Helical" evidence="7">
    <location>
        <begin position="446"/>
        <end position="466"/>
    </location>
</feature>
<feature type="region of interest" description="Disordered" evidence="6">
    <location>
        <begin position="279"/>
        <end position="298"/>
    </location>
</feature>
<keyword evidence="5 7" id="KW-0472">Membrane</keyword>
<dbReference type="AlphaFoldDB" id="A0A1G8XSV0"/>
<keyword evidence="2" id="KW-1003">Cell membrane</keyword>
<evidence type="ECO:0000313" key="9">
    <source>
        <dbReference type="EMBL" id="SDJ93608.1"/>
    </source>
</evidence>
<evidence type="ECO:0000256" key="5">
    <source>
        <dbReference type="ARBA" id="ARBA00023136"/>
    </source>
</evidence>
<evidence type="ECO:0000256" key="3">
    <source>
        <dbReference type="ARBA" id="ARBA00022692"/>
    </source>
</evidence>
<evidence type="ECO:0000313" key="10">
    <source>
        <dbReference type="Proteomes" id="UP000199050"/>
    </source>
</evidence>
<feature type="transmembrane region" description="Helical" evidence="7">
    <location>
        <begin position="847"/>
        <end position="865"/>
    </location>
</feature>
<evidence type="ECO:0000256" key="1">
    <source>
        <dbReference type="ARBA" id="ARBA00004651"/>
    </source>
</evidence>
<feature type="transmembrane region" description="Helical" evidence="7">
    <location>
        <begin position="349"/>
        <end position="370"/>
    </location>
</feature>
<feature type="transmembrane region" description="Helical" evidence="7">
    <location>
        <begin position="519"/>
        <end position="539"/>
    </location>
</feature>
<evidence type="ECO:0000256" key="6">
    <source>
        <dbReference type="SAM" id="MobiDB-lite"/>
    </source>
</evidence>